<dbReference type="Proteomes" id="UP001612741">
    <property type="component" value="Unassembled WGS sequence"/>
</dbReference>
<feature type="transmembrane region" description="Helical" evidence="8">
    <location>
        <begin position="180"/>
        <end position="200"/>
    </location>
</feature>
<feature type="domain" description="VTT" evidence="9">
    <location>
        <begin position="59"/>
        <end position="174"/>
    </location>
</feature>
<feature type="region of interest" description="Disordered" evidence="7">
    <location>
        <begin position="208"/>
        <end position="230"/>
    </location>
</feature>
<gene>
    <name evidence="10" type="ORF">ACIBG2_46095</name>
</gene>
<evidence type="ECO:0000259" key="9">
    <source>
        <dbReference type="Pfam" id="PF09335"/>
    </source>
</evidence>
<proteinExistence type="inferred from homology"/>
<dbReference type="InterPro" id="IPR051311">
    <property type="entry name" value="DedA_domain"/>
</dbReference>
<organism evidence="10 11">
    <name type="scientific">Nonomuraea typhae</name>
    <dbReference type="NCBI Taxonomy" id="2603600"/>
    <lineage>
        <taxon>Bacteria</taxon>
        <taxon>Bacillati</taxon>
        <taxon>Actinomycetota</taxon>
        <taxon>Actinomycetes</taxon>
        <taxon>Streptosporangiales</taxon>
        <taxon>Streptosporangiaceae</taxon>
        <taxon>Nonomuraea</taxon>
    </lineage>
</organism>
<keyword evidence="3" id="KW-1003">Cell membrane</keyword>
<name>A0ABW7Z9I0_9ACTN</name>
<evidence type="ECO:0000313" key="10">
    <source>
        <dbReference type="EMBL" id="MFI6504825.1"/>
    </source>
</evidence>
<evidence type="ECO:0000256" key="7">
    <source>
        <dbReference type="SAM" id="MobiDB-lite"/>
    </source>
</evidence>
<evidence type="ECO:0000313" key="11">
    <source>
        <dbReference type="Proteomes" id="UP001612741"/>
    </source>
</evidence>
<evidence type="ECO:0000256" key="4">
    <source>
        <dbReference type="ARBA" id="ARBA00022692"/>
    </source>
</evidence>
<evidence type="ECO:0000256" key="5">
    <source>
        <dbReference type="ARBA" id="ARBA00022989"/>
    </source>
</evidence>
<comment type="subcellular location">
    <subcellularLocation>
        <location evidence="1">Cell membrane</location>
        <topology evidence="1">Multi-pass membrane protein</topology>
    </subcellularLocation>
</comment>
<keyword evidence="6 8" id="KW-0472">Membrane</keyword>
<evidence type="ECO:0000256" key="1">
    <source>
        <dbReference type="ARBA" id="ARBA00004651"/>
    </source>
</evidence>
<keyword evidence="5 8" id="KW-1133">Transmembrane helix</keyword>
<evidence type="ECO:0000256" key="2">
    <source>
        <dbReference type="ARBA" id="ARBA00010792"/>
    </source>
</evidence>
<sequence>MRAWMLPAGVLTVSLIVFLLVEAAGIPLLTDPRSWLGSYSVVAAAIGVALLVVDVLVPLPASLVMVALGATFGWAGGMALSVVGSVGSFAVGYYIGRRSKNSLKTVLPGTDVTRARAMVERWGMLAIVVSRPIPLLAETVAISTGAFGMRTLPAFFAAVVGAAGPAAALSYAGWRGATTADGIIVFLLVVLASGICWFVGRRLTPAAAPQPQGDPAPAGQVQGDEGPSGH</sequence>
<dbReference type="InterPro" id="IPR032816">
    <property type="entry name" value="VTT_dom"/>
</dbReference>
<comment type="similarity">
    <text evidence="2">Belongs to the DedA family.</text>
</comment>
<dbReference type="PANTHER" id="PTHR42709:SF6">
    <property type="entry name" value="UNDECAPRENYL PHOSPHATE TRANSPORTER A"/>
    <property type="match status" value="1"/>
</dbReference>
<feature type="transmembrane region" description="Helical" evidence="8">
    <location>
        <begin position="71"/>
        <end position="95"/>
    </location>
</feature>
<evidence type="ECO:0000256" key="3">
    <source>
        <dbReference type="ARBA" id="ARBA00022475"/>
    </source>
</evidence>
<feature type="transmembrane region" description="Helical" evidence="8">
    <location>
        <begin position="154"/>
        <end position="174"/>
    </location>
</feature>
<feature type="compositionally biased region" description="Low complexity" evidence="7">
    <location>
        <begin position="208"/>
        <end position="223"/>
    </location>
</feature>
<comment type="caution">
    <text evidence="10">The sequence shown here is derived from an EMBL/GenBank/DDBJ whole genome shotgun (WGS) entry which is preliminary data.</text>
</comment>
<protein>
    <submittedName>
        <fullName evidence="10">VTT domain-containing protein</fullName>
    </submittedName>
</protein>
<keyword evidence="11" id="KW-1185">Reference proteome</keyword>
<keyword evidence="4 8" id="KW-0812">Transmembrane</keyword>
<dbReference type="PANTHER" id="PTHR42709">
    <property type="entry name" value="ALKALINE PHOSPHATASE LIKE PROTEIN"/>
    <property type="match status" value="1"/>
</dbReference>
<dbReference type="EMBL" id="JBITGY010000016">
    <property type="protein sequence ID" value="MFI6504825.1"/>
    <property type="molecule type" value="Genomic_DNA"/>
</dbReference>
<dbReference type="Pfam" id="PF09335">
    <property type="entry name" value="VTT_dom"/>
    <property type="match status" value="1"/>
</dbReference>
<dbReference type="RefSeq" id="WP_397090736.1">
    <property type="nucleotide sequence ID" value="NZ_JBITGY010000016.1"/>
</dbReference>
<evidence type="ECO:0000256" key="8">
    <source>
        <dbReference type="SAM" id="Phobius"/>
    </source>
</evidence>
<reference evidence="10 11" key="1">
    <citation type="submission" date="2024-10" db="EMBL/GenBank/DDBJ databases">
        <title>The Natural Products Discovery Center: Release of the First 8490 Sequenced Strains for Exploring Actinobacteria Biosynthetic Diversity.</title>
        <authorList>
            <person name="Kalkreuter E."/>
            <person name="Kautsar S.A."/>
            <person name="Yang D."/>
            <person name="Bader C.D."/>
            <person name="Teijaro C.N."/>
            <person name="Fluegel L."/>
            <person name="Davis C.M."/>
            <person name="Simpson J.R."/>
            <person name="Lauterbach L."/>
            <person name="Steele A.D."/>
            <person name="Gui C."/>
            <person name="Meng S."/>
            <person name="Li G."/>
            <person name="Viehrig K."/>
            <person name="Ye F."/>
            <person name="Su P."/>
            <person name="Kiefer A.F."/>
            <person name="Nichols A."/>
            <person name="Cepeda A.J."/>
            <person name="Yan W."/>
            <person name="Fan B."/>
            <person name="Jiang Y."/>
            <person name="Adhikari A."/>
            <person name="Zheng C.-J."/>
            <person name="Schuster L."/>
            <person name="Cowan T.M."/>
            <person name="Smanski M.J."/>
            <person name="Chevrette M.G."/>
            <person name="De Carvalho L.P.S."/>
            <person name="Shen B."/>
        </authorList>
    </citation>
    <scope>NUCLEOTIDE SEQUENCE [LARGE SCALE GENOMIC DNA]</scope>
    <source>
        <strain evidence="10 11">NPDC050545</strain>
    </source>
</reference>
<feature type="transmembrane region" description="Helical" evidence="8">
    <location>
        <begin position="39"/>
        <end position="59"/>
    </location>
</feature>
<accession>A0ABW7Z9I0</accession>
<evidence type="ECO:0000256" key="6">
    <source>
        <dbReference type="ARBA" id="ARBA00023136"/>
    </source>
</evidence>